<comment type="caution">
    <text evidence="1">The sequence shown here is derived from an EMBL/GenBank/DDBJ whole genome shotgun (WGS) entry which is preliminary data.</text>
</comment>
<gene>
    <name evidence="1" type="ORF">ACIBP4_17795</name>
</gene>
<dbReference type="EMBL" id="JBITLE010000006">
    <property type="protein sequence ID" value="MFI7264136.1"/>
    <property type="molecule type" value="Genomic_DNA"/>
</dbReference>
<sequence>MDQVRRAVVFADHAQFYVQDVDGQIAAEEDDDYDWPEAWSDEAVEVWRIGVDGPCSIAVGTARSDHVETALQMHHACPPLRAGAEHVVEADLVVPSGVVHVFGCMERPGPQHRVEIPVGRYRLRVSHLPSGPPAAPTRAHPIEPGPHFNYHLDLWPCAEAAGVAVVRRGRPE</sequence>
<evidence type="ECO:0000313" key="1">
    <source>
        <dbReference type="EMBL" id="MFI7264136.1"/>
    </source>
</evidence>
<name>A0ABW7ZPY8_9ACTN</name>
<proteinExistence type="predicted"/>
<protein>
    <submittedName>
        <fullName evidence="1">Uncharacterized protein</fullName>
    </submittedName>
</protein>
<accession>A0ABW7ZPY8</accession>
<dbReference type="RefSeq" id="WP_396770117.1">
    <property type="nucleotide sequence ID" value="NZ_JBITLA010000008.1"/>
</dbReference>
<evidence type="ECO:0000313" key="2">
    <source>
        <dbReference type="Proteomes" id="UP001612812"/>
    </source>
</evidence>
<dbReference type="Proteomes" id="UP001612812">
    <property type="component" value="Unassembled WGS sequence"/>
</dbReference>
<organism evidence="1 2">
    <name type="scientific">Micromonospora maritima</name>
    <dbReference type="NCBI Taxonomy" id="986711"/>
    <lineage>
        <taxon>Bacteria</taxon>
        <taxon>Bacillati</taxon>
        <taxon>Actinomycetota</taxon>
        <taxon>Actinomycetes</taxon>
        <taxon>Micromonosporales</taxon>
        <taxon>Micromonosporaceae</taxon>
        <taxon>Micromonospora</taxon>
    </lineage>
</organism>
<reference evidence="1 2" key="1">
    <citation type="submission" date="2024-10" db="EMBL/GenBank/DDBJ databases">
        <title>The Natural Products Discovery Center: Release of the First 8490 Sequenced Strains for Exploring Actinobacteria Biosynthetic Diversity.</title>
        <authorList>
            <person name="Kalkreuter E."/>
            <person name="Kautsar S.A."/>
            <person name="Yang D."/>
            <person name="Bader C.D."/>
            <person name="Teijaro C.N."/>
            <person name="Fluegel L."/>
            <person name="Davis C.M."/>
            <person name="Simpson J.R."/>
            <person name="Lauterbach L."/>
            <person name="Steele A.D."/>
            <person name="Gui C."/>
            <person name="Meng S."/>
            <person name="Li G."/>
            <person name="Viehrig K."/>
            <person name="Ye F."/>
            <person name="Su P."/>
            <person name="Kiefer A.F."/>
            <person name="Nichols A."/>
            <person name="Cepeda A.J."/>
            <person name="Yan W."/>
            <person name="Fan B."/>
            <person name="Jiang Y."/>
            <person name="Adhikari A."/>
            <person name="Zheng C.-J."/>
            <person name="Schuster L."/>
            <person name="Cowan T.M."/>
            <person name="Smanski M.J."/>
            <person name="Chevrette M.G."/>
            <person name="De Carvalho L.P.S."/>
            <person name="Shen B."/>
        </authorList>
    </citation>
    <scope>NUCLEOTIDE SEQUENCE [LARGE SCALE GENOMIC DNA]</scope>
    <source>
        <strain evidence="1 2">NPDC049845</strain>
    </source>
</reference>
<keyword evidence="2" id="KW-1185">Reference proteome</keyword>